<dbReference type="Proteomes" id="UP001201980">
    <property type="component" value="Unassembled WGS sequence"/>
</dbReference>
<evidence type="ECO:0000313" key="3">
    <source>
        <dbReference type="Proteomes" id="UP001201980"/>
    </source>
</evidence>
<evidence type="ECO:0000259" key="1">
    <source>
        <dbReference type="PROSITE" id="PS50181"/>
    </source>
</evidence>
<sequence>MTCLLELPTEIIEGIAAWLSTRSLWSLRLTCSRLYAQTSHPFARLLPCIRTDFTSESLPIFERVAQNELLRRGPRTLRVCWVYQDTNNARIPYGAGYHWDRDEENCLDMSQPIVTAMKDWLSTSLVNCRSFEITDDNLSSPYFELDATPTGIAPTDVLAMLFYIISETELPIKSLAVSMLRSKMEPEPALIPPRLYSSGPFLKSWGENLRDLSLSWDLVRPGSVDLTVQLLSTATNLHCLKLRLHGSHEAVENALVQAATVDNLPRLKALHIQHLWHVSSHPLLEFASRFSGSLQELEIGYVFLWKGNWGHILHPGKNLFRDLRHIKILQCSEPGRQGLIDVERFYGDREPTSSSN</sequence>
<dbReference type="InterPro" id="IPR036047">
    <property type="entry name" value="F-box-like_dom_sf"/>
</dbReference>
<keyword evidence="3" id="KW-1185">Reference proteome</keyword>
<reference evidence="2" key="1">
    <citation type="submission" date="2022-07" db="EMBL/GenBank/DDBJ databases">
        <title>Draft genome sequence of Zalerion maritima ATCC 34329, a (micro)plastics degrading marine fungus.</title>
        <authorList>
            <person name="Paco A."/>
            <person name="Goncalves M.F.M."/>
            <person name="Rocha-Santos T.A.P."/>
            <person name="Alves A."/>
        </authorList>
    </citation>
    <scope>NUCLEOTIDE SEQUENCE</scope>
    <source>
        <strain evidence="2">ATCC 34329</strain>
    </source>
</reference>
<dbReference type="EMBL" id="JAKWBI020000365">
    <property type="protein sequence ID" value="KAJ2895958.1"/>
    <property type="molecule type" value="Genomic_DNA"/>
</dbReference>
<organism evidence="2 3">
    <name type="scientific">Zalerion maritima</name>
    <dbReference type="NCBI Taxonomy" id="339359"/>
    <lineage>
        <taxon>Eukaryota</taxon>
        <taxon>Fungi</taxon>
        <taxon>Dikarya</taxon>
        <taxon>Ascomycota</taxon>
        <taxon>Pezizomycotina</taxon>
        <taxon>Sordariomycetes</taxon>
        <taxon>Lulworthiomycetidae</taxon>
        <taxon>Lulworthiales</taxon>
        <taxon>Lulworthiaceae</taxon>
        <taxon>Zalerion</taxon>
    </lineage>
</organism>
<feature type="domain" description="F-box" evidence="1">
    <location>
        <begin position="1"/>
        <end position="45"/>
    </location>
</feature>
<dbReference type="InterPro" id="IPR001810">
    <property type="entry name" value="F-box_dom"/>
</dbReference>
<dbReference type="PROSITE" id="PS50181">
    <property type="entry name" value="FBOX"/>
    <property type="match status" value="1"/>
</dbReference>
<gene>
    <name evidence="2" type="ORF">MKZ38_006005</name>
</gene>
<comment type="caution">
    <text evidence="2">The sequence shown here is derived from an EMBL/GenBank/DDBJ whole genome shotgun (WGS) entry which is preliminary data.</text>
</comment>
<dbReference type="CDD" id="cd09917">
    <property type="entry name" value="F-box_SF"/>
    <property type="match status" value="1"/>
</dbReference>
<proteinExistence type="predicted"/>
<evidence type="ECO:0000313" key="2">
    <source>
        <dbReference type="EMBL" id="KAJ2895958.1"/>
    </source>
</evidence>
<name>A0AAD5WNY2_9PEZI</name>
<dbReference type="AlphaFoldDB" id="A0AAD5WNY2"/>
<dbReference type="SUPFAM" id="SSF81383">
    <property type="entry name" value="F-box domain"/>
    <property type="match status" value="1"/>
</dbReference>
<protein>
    <recommendedName>
        <fullName evidence="1">F-box domain-containing protein</fullName>
    </recommendedName>
</protein>
<accession>A0AAD5WNY2</accession>
<dbReference type="Pfam" id="PF00646">
    <property type="entry name" value="F-box"/>
    <property type="match status" value="1"/>
</dbReference>